<dbReference type="STRING" id="686796.SAMN04488104_101466"/>
<dbReference type="Proteomes" id="UP000199060">
    <property type="component" value="Unassembled WGS sequence"/>
</dbReference>
<sequence length="165" mass="18965">MKSIFPFVFFLSMALICQGQEVKTASEHQIPGKGKISKLQWLVGYWAGTGLGGECEEVWMPAVDGQMIGTFRFWKEGKLVFSEFMHLIQEEESITLKLKHFNPDLSGWEEKEEWTTFSLIELGEEKAWFEGLTMERKGEKLLISVELGEKGVSRIEKFSYSKKTL</sequence>
<organism evidence="2 3">
    <name type="scientific">Algoriphagus faecimaris</name>
    <dbReference type="NCBI Taxonomy" id="686796"/>
    <lineage>
        <taxon>Bacteria</taxon>
        <taxon>Pseudomonadati</taxon>
        <taxon>Bacteroidota</taxon>
        <taxon>Cytophagia</taxon>
        <taxon>Cytophagales</taxon>
        <taxon>Cyclobacteriaceae</taxon>
        <taxon>Algoriphagus</taxon>
    </lineage>
</organism>
<dbReference type="EMBL" id="FNAC01000014">
    <property type="protein sequence ID" value="SDD08911.1"/>
    <property type="molecule type" value="Genomic_DNA"/>
</dbReference>
<protein>
    <recommendedName>
        <fullName evidence="1">DUF6265 domain-containing protein</fullName>
    </recommendedName>
</protein>
<dbReference type="Pfam" id="PF19780">
    <property type="entry name" value="DUF6265"/>
    <property type="match status" value="1"/>
</dbReference>
<evidence type="ECO:0000313" key="3">
    <source>
        <dbReference type="Proteomes" id="UP000199060"/>
    </source>
</evidence>
<dbReference type="AlphaFoldDB" id="A0A1G6RWX2"/>
<feature type="domain" description="DUF6265" evidence="1">
    <location>
        <begin position="40"/>
        <end position="146"/>
    </location>
</feature>
<gene>
    <name evidence="2" type="ORF">SAMN04488104_101466</name>
</gene>
<name>A0A1G6RWX2_9BACT</name>
<evidence type="ECO:0000259" key="1">
    <source>
        <dbReference type="Pfam" id="PF19780"/>
    </source>
</evidence>
<keyword evidence="3" id="KW-1185">Reference proteome</keyword>
<dbReference type="RefSeq" id="WP_240507777.1">
    <property type="nucleotide sequence ID" value="NZ_FNAC01000014.1"/>
</dbReference>
<accession>A0A1G6RWX2</accession>
<reference evidence="3" key="1">
    <citation type="submission" date="2016-10" db="EMBL/GenBank/DDBJ databases">
        <authorList>
            <person name="Varghese N."/>
            <person name="Submissions S."/>
        </authorList>
    </citation>
    <scope>NUCLEOTIDE SEQUENCE [LARGE SCALE GENOMIC DNA]</scope>
    <source>
        <strain evidence="3">DSM 23095</strain>
    </source>
</reference>
<dbReference type="InterPro" id="IPR046232">
    <property type="entry name" value="DUF6265"/>
</dbReference>
<evidence type="ECO:0000313" key="2">
    <source>
        <dbReference type="EMBL" id="SDD08911.1"/>
    </source>
</evidence>
<proteinExistence type="predicted"/>